<organism evidence="1 2">
    <name type="scientific">Mesonia sediminis</name>
    <dbReference type="NCBI Taxonomy" id="1703946"/>
    <lineage>
        <taxon>Bacteria</taxon>
        <taxon>Pseudomonadati</taxon>
        <taxon>Bacteroidota</taxon>
        <taxon>Flavobacteriia</taxon>
        <taxon>Flavobacteriales</taxon>
        <taxon>Flavobacteriaceae</taxon>
        <taxon>Mesonia</taxon>
    </lineage>
</organism>
<evidence type="ECO:0000313" key="2">
    <source>
        <dbReference type="Proteomes" id="UP001597357"/>
    </source>
</evidence>
<proteinExistence type="predicted"/>
<accession>A0ABW5SCM2</accession>
<dbReference type="RefSeq" id="WP_379045457.1">
    <property type="nucleotide sequence ID" value="NZ_JBHULZ010000026.1"/>
</dbReference>
<comment type="caution">
    <text evidence="1">The sequence shown here is derived from an EMBL/GenBank/DDBJ whole genome shotgun (WGS) entry which is preliminary data.</text>
</comment>
<evidence type="ECO:0000313" key="1">
    <source>
        <dbReference type="EMBL" id="MFD2697488.1"/>
    </source>
</evidence>
<protein>
    <submittedName>
        <fullName evidence="1">WbqC family protein</fullName>
    </submittedName>
</protein>
<sequence length="212" mass="24556">MVENALVHPVYFGSIAQWSLMLQAKKISFEACDNYQKQTYRNRQYIYGANGKLLLNIPIKHTGDKHKRKLTKEVAIENSFAWQKNHFKSLEAAYRSSPFFEFYEDEFINLYNKAYTSLWEFNLDAMQAIANCLQIDWNPEFTATYQIKPTNAAQFDGRYLVDAKGSPQFKLNAYSQVFEEKHGFIPNLSIIDLLFNEGNNAASYLLATELSK</sequence>
<reference evidence="2" key="1">
    <citation type="journal article" date="2019" name="Int. J. Syst. Evol. Microbiol.">
        <title>The Global Catalogue of Microorganisms (GCM) 10K type strain sequencing project: providing services to taxonomists for standard genome sequencing and annotation.</title>
        <authorList>
            <consortium name="The Broad Institute Genomics Platform"/>
            <consortium name="The Broad Institute Genome Sequencing Center for Infectious Disease"/>
            <person name="Wu L."/>
            <person name="Ma J."/>
        </authorList>
    </citation>
    <scope>NUCLEOTIDE SEQUENCE [LARGE SCALE GENOMIC DNA]</scope>
    <source>
        <strain evidence="2">KCTC 42255</strain>
    </source>
</reference>
<dbReference type="Pfam" id="PF08889">
    <property type="entry name" value="WbqC"/>
    <property type="match status" value="2"/>
</dbReference>
<name>A0ABW5SCM2_9FLAO</name>
<dbReference type="EMBL" id="JBHULZ010000026">
    <property type="protein sequence ID" value="MFD2697488.1"/>
    <property type="molecule type" value="Genomic_DNA"/>
</dbReference>
<dbReference type="Proteomes" id="UP001597357">
    <property type="component" value="Unassembled WGS sequence"/>
</dbReference>
<dbReference type="InterPro" id="IPR014985">
    <property type="entry name" value="WbqC"/>
</dbReference>
<keyword evidence="2" id="KW-1185">Reference proteome</keyword>
<gene>
    <name evidence="1" type="ORF">ACFSQ0_05755</name>
</gene>